<name>A0A7D7LSD0_9FLAO</name>
<reference evidence="1" key="3">
    <citation type="submission" date="2020-07" db="EMBL/GenBank/DDBJ databases">
        <authorList>
            <person name="Yang C."/>
        </authorList>
    </citation>
    <scope>NUCLEOTIDE SEQUENCE</scope>
    <source>
        <strain evidence="1">Cx-624</strain>
    </source>
</reference>
<evidence type="ECO:0000313" key="2">
    <source>
        <dbReference type="EMBL" id="QMS98697.1"/>
    </source>
</evidence>
<dbReference type="GO" id="GO:0003676">
    <property type="term" value="F:nucleic acid binding"/>
    <property type="evidence" value="ECO:0007669"/>
    <property type="project" value="InterPro"/>
</dbReference>
<protein>
    <submittedName>
        <fullName evidence="2">DNA methylase</fullName>
    </submittedName>
</protein>
<reference evidence="2 3" key="1">
    <citation type="submission" date="2020-07" db="EMBL/GenBank/DDBJ databases">
        <title>Chryseobacterium sp.cx-624.</title>
        <authorList>
            <person name="Yang C."/>
        </authorList>
    </citation>
    <scope>NUCLEOTIDE SEQUENCE [LARGE SCALE GENOMIC DNA]</scope>
    <source>
        <strain evidence="2">Cx-624</strain>
        <strain evidence="3">cx-624</strain>
    </source>
</reference>
<dbReference type="InterPro" id="IPR029063">
    <property type="entry name" value="SAM-dependent_MTases_sf"/>
</dbReference>
<dbReference type="GO" id="GO:0008168">
    <property type="term" value="F:methyltransferase activity"/>
    <property type="evidence" value="ECO:0007669"/>
    <property type="project" value="UniProtKB-KW"/>
</dbReference>
<keyword evidence="2" id="KW-0808">Transferase</keyword>
<dbReference type="EMBL" id="JACEUX010000001">
    <property type="protein sequence ID" value="MBA5245904.1"/>
    <property type="molecule type" value="Genomic_DNA"/>
</dbReference>
<dbReference type="EMBL" id="CP059472">
    <property type="protein sequence ID" value="QMS98697.1"/>
    <property type="molecule type" value="Genomic_DNA"/>
</dbReference>
<reference evidence="4" key="2">
    <citation type="submission" date="2020-07" db="EMBL/GenBank/DDBJ databases">
        <title>Flavobacterium sp. xlx-214.</title>
        <authorList>
            <person name="Yang C."/>
        </authorList>
    </citation>
    <scope>NUCLEOTIDE SEQUENCE [LARGE SCALE GENOMIC DNA]</scope>
    <source>
        <strain evidence="4">CX-624</strain>
    </source>
</reference>
<dbReference type="KEGG" id="cbau:H1R16_01415"/>
<evidence type="ECO:0000313" key="1">
    <source>
        <dbReference type="EMBL" id="MBA5245904.1"/>
    </source>
</evidence>
<evidence type="ECO:0000313" key="3">
    <source>
        <dbReference type="Proteomes" id="UP000515349"/>
    </source>
</evidence>
<dbReference type="Proteomes" id="UP000515349">
    <property type="component" value="Chromosome"/>
</dbReference>
<keyword evidence="4" id="KW-1185">Reference proteome</keyword>
<organism evidence="2 3">
    <name type="scientific">Marnyiella aurantia</name>
    <dbReference type="NCBI Taxonomy" id="2758037"/>
    <lineage>
        <taxon>Bacteria</taxon>
        <taxon>Pseudomonadati</taxon>
        <taxon>Bacteroidota</taxon>
        <taxon>Flavobacteriia</taxon>
        <taxon>Flavobacteriales</taxon>
        <taxon>Weeksellaceae</taxon>
        <taxon>Marnyiella</taxon>
    </lineage>
</organism>
<dbReference type="RefSeq" id="WP_181886017.1">
    <property type="nucleotide sequence ID" value="NZ_CP059472.1"/>
</dbReference>
<dbReference type="Proteomes" id="UP000539710">
    <property type="component" value="Unassembled WGS sequence"/>
</dbReference>
<sequence>MTENLFPSNKTENKPITVLGKTFGSEDERRTYFREELRKKLPELKQMEGFPIGEDEDIINLSDPPYYTACPNPWLNDLIAEWEEEKKEMEKQGLRSAEFEVNAPYPEDIKSGKNHAIYNAHSYHTKVPHEITTKFLFYYSQPGDIIIDTFAGTGMTGVGGSFCENITQEQEAITRIKSDFATFKKEIAIGKRKVINIDLSSVASHISNIYNSDFDKNSFLHYYSKLKSHLEQFKEYFEVEHHNAKGTINYTVYSQLYTCNQCQTEFDFYIAAYVSDNELREKTKCPHCSYEEQKSKLTPLYKTKIDPITGDAINQICYKPILINYSNNKKRFTKAPSTNDIKRSEADFIDKKFVPNASLIEGVETRRNDKYGYTHVHHFYTSRTLGFISEYLKFIQDFDHKNHFLFLLTAILPKLTKLNRYMPQHGSRALVGPMANTLYLPPLFVENNFIDQMEFQFKKITKALEVCSRQTVSQQSATDLSNIKNDSIDYVFIDPPFGANIMYSELNNISEAWLQVLTNNKEEAIESKGQNKGKFEYDNLMVKSFGELYRIMKPNAWMTIEFSNTSSAIWNIIQNGINRVGFIVAKVDALNKTRGGLHAMLGPVAVKQDLVITCYKPSTKLVAEIYKKQDVWSFILEHLNHLPIYLSLHNSTTAIIERSPKILFDRLISFYVQRSLPVPIDAGKFQQGLRERFIERDGMFFTHEQAAEYEKKKAEVPNFIQLSIFVASEQDAIYWLRNILDKAPKTEQDLHPLWMKEVATNMRKGDNLPEMRTILEENFLKDDAGKWYVPDAENEADLEKLRNRRLMKIFEDYRAEASKPKGKLKEVRVEALRAGFKQCYQDKDFTTIVTVGDRIPNNLLMEDEVLLQFYDIAVSRV</sequence>
<dbReference type="PROSITE" id="PS00092">
    <property type="entry name" value="N6_MTASE"/>
    <property type="match status" value="1"/>
</dbReference>
<dbReference type="InterPro" id="IPR002052">
    <property type="entry name" value="DNA_methylase_N6_adenine_CS"/>
</dbReference>
<proteinExistence type="predicted"/>
<dbReference type="REBASE" id="432701">
    <property type="entry name" value="M.Csp624ORF1415P"/>
</dbReference>
<dbReference type="SUPFAM" id="SSF53335">
    <property type="entry name" value="S-adenosyl-L-methionine-dependent methyltransferases"/>
    <property type="match status" value="2"/>
</dbReference>
<dbReference type="AlphaFoldDB" id="A0A7D7LSD0"/>
<gene>
    <name evidence="2" type="ORF">H1R16_01415</name>
    <name evidence="1" type="ORF">H2507_01855</name>
</gene>
<keyword evidence="2" id="KW-0489">Methyltransferase</keyword>
<accession>A0A7D7LSD0</accession>
<dbReference type="GO" id="GO:0032259">
    <property type="term" value="P:methylation"/>
    <property type="evidence" value="ECO:0007669"/>
    <property type="project" value="UniProtKB-KW"/>
</dbReference>
<dbReference type="Gene3D" id="3.40.50.150">
    <property type="entry name" value="Vaccinia Virus protein VP39"/>
    <property type="match status" value="2"/>
</dbReference>
<evidence type="ECO:0000313" key="4">
    <source>
        <dbReference type="Proteomes" id="UP000539710"/>
    </source>
</evidence>